<dbReference type="InterPro" id="IPR051132">
    <property type="entry name" value="3-5_Exonuclease_domain"/>
</dbReference>
<keyword evidence="5" id="KW-1185">Reference proteome</keyword>
<evidence type="ECO:0000313" key="4">
    <source>
        <dbReference type="EMBL" id="KAK9938374.1"/>
    </source>
</evidence>
<evidence type="ECO:0000259" key="3">
    <source>
        <dbReference type="Pfam" id="PF01612"/>
    </source>
</evidence>
<organism evidence="4 5">
    <name type="scientific">Rubus argutus</name>
    <name type="common">Southern blackberry</name>
    <dbReference type="NCBI Taxonomy" id="59490"/>
    <lineage>
        <taxon>Eukaryota</taxon>
        <taxon>Viridiplantae</taxon>
        <taxon>Streptophyta</taxon>
        <taxon>Embryophyta</taxon>
        <taxon>Tracheophyta</taxon>
        <taxon>Spermatophyta</taxon>
        <taxon>Magnoliopsida</taxon>
        <taxon>eudicotyledons</taxon>
        <taxon>Gunneridae</taxon>
        <taxon>Pentapetalae</taxon>
        <taxon>rosids</taxon>
        <taxon>fabids</taxon>
        <taxon>Rosales</taxon>
        <taxon>Rosaceae</taxon>
        <taxon>Rosoideae</taxon>
        <taxon>Rosoideae incertae sedis</taxon>
        <taxon>Rubus</taxon>
    </lineage>
</organism>
<keyword evidence="2" id="KW-0378">Hydrolase</keyword>
<keyword evidence="1" id="KW-0540">Nuclease</keyword>
<dbReference type="GO" id="GO:0008408">
    <property type="term" value="F:3'-5' exonuclease activity"/>
    <property type="evidence" value="ECO:0007669"/>
    <property type="project" value="InterPro"/>
</dbReference>
<proteinExistence type="predicted"/>
<dbReference type="GO" id="GO:0003676">
    <property type="term" value="F:nucleic acid binding"/>
    <property type="evidence" value="ECO:0007669"/>
    <property type="project" value="InterPro"/>
</dbReference>
<name>A0AAW1XPU2_RUBAR</name>
<dbReference type="Proteomes" id="UP001457282">
    <property type="component" value="Unassembled WGS sequence"/>
</dbReference>
<dbReference type="SUPFAM" id="SSF53098">
    <property type="entry name" value="Ribonuclease H-like"/>
    <property type="match status" value="1"/>
</dbReference>
<dbReference type="InterPro" id="IPR002562">
    <property type="entry name" value="3'-5'_exonuclease_dom"/>
</dbReference>
<dbReference type="EMBL" id="JBEDUW010000003">
    <property type="protein sequence ID" value="KAK9938374.1"/>
    <property type="molecule type" value="Genomic_DNA"/>
</dbReference>
<evidence type="ECO:0000313" key="5">
    <source>
        <dbReference type="Proteomes" id="UP001457282"/>
    </source>
</evidence>
<accession>A0AAW1XPU2</accession>
<dbReference type="GO" id="GO:0005634">
    <property type="term" value="C:nucleus"/>
    <property type="evidence" value="ECO:0007669"/>
    <property type="project" value="TreeGrafter"/>
</dbReference>
<dbReference type="AlphaFoldDB" id="A0AAW1XPU2"/>
<dbReference type="PANTHER" id="PTHR13620">
    <property type="entry name" value="3-5 EXONUCLEASE"/>
    <property type="match status" value="1"/>
</dbReference>
<dbReference type="InterPro" id="IPR036397">
    <property type="entry name" value="RNaseH_sf"/>
</dbReference>
<evidence type="ECO:0000256" key="1">
    <source>
        <dbReference type="ARBA" id="ARBA00022722"/>
    </source>
</evidence>
<dbReference type="GO" id="GO:0005737">
    <property type="term" value="C:cytoplasm"/>
    <property type="evidence" value="ECO:0007669"/>
    <property type="project" value="TreeGrafter"/>
</dbReference>
<gene>
    <name evidence="4" type="ORF">M0R45_015117</name>
</gene>
<feature type="domain" description="3'-5' exonuclease" evidence="3">
    <location>
        <begin position="50"/>
        <end position="208"/>
    </location>
</feature>
<dbReference type="Pfam" id="PF01612">
    <property type="entry name" value="DNA_pol_A_exo1"/>
    <property type="match status" value="1"/>
</dbReference>
<dbReference type="InterPro" id="IPR012337">
    <property type="entry name" value="RNaseH-like_sf"/>
</dbReference>
<reference evidence="4 5" key="1">
    <citation type="journal article" date="2023" name="G3 (Bethesda)">
        <title>A chromosome-length genome assembly and annotation of blackberry (Rubus argutus, cv. 'Hillquist').</title>
        <authorList>
            <person name="Bruna T."/>
            <person name="Aryal R."/>
            <person name="Dudchenko O."/>
            <person name="Sargent D.J."/>
            <person name="Mead D."/>
            <person name="Buti M."/>
            <person name="Cavallini A."/>
            <person name="Hytonen T."/>
            <person name="Andres J."/>
            <person name="Pham M."/>
            <person name="Weisz D."/>
            <person name="Mascagni F."/>
            <person name="Usai G."/>
            <person name="Natali L."/>
            <person name="Bassil N."/>
            <person name="Fernandez G.E."/>
            <person name="Lomsadze A."/>
            <person name="Armour M."/>
            <person name="Olukolu B."/>
            <person name="Poorten T."/>
            <person name="Britton C."/>
            <person name="Davik J."/>
            <person name="Ashrafi H."/>
            <person name="Aiden E.L."/>
            <person name="Borodovsky M."/>
            <person name="Worthington M."/>
        </authorList>
    </citation>
    <scope>NUCLEOTIDE SEQUENCE [LARGE SCALE GENOMIC DNA]</scope>
    <source>
        <strain evidence="4">PI 553951</strain>
    </source>
</reference>
<evidence type="ECO:0000256" key="2">
    <source>
        <dbReference type="ARBA" id="ARBA00022801"/>
    </source>
</evidence>
<comment type="caution">
    <text evidence="4">The sequence shown here is derived from an EMBL/GenBank/DDBJ whole genome shotgun (WGS) entry which is preliminary data.</text>
</comment>
<sequence length="211" mass="23779">MDHYSKLSEPLRGFTNVMSDGTKVVTEIVSDRGAVHLCLYLITQKIRDGKDMVVGFDTEWSLVVMDDGRVEPRVVLVKLFSCVGCVLIRLDHKSGPVCPSLINFFMMKDIVFVGVHVKEDVRKLKENFGVEVRNVVELSELAANALRKPRLVAYGPRELAREVLKVGLDQRPQNVMWMGWTAEFLTAEQIECATIDAYVTYKTGKKLLSSN</sequence>
<dbReference type="GO" id="GO:0006139">
    <property type="term" value="P:nucleobase-containing compound metabolic process"/>
    <property type="evidence" value="ECO:0007669"/>
    <property type="project" value="InterPro"/>
</dbReference>
<dbReference type="PANTHER" id="PTHR13620:SF102">
    <property type="entry name" value="PROTEIN RISC-INTERACTING CLEARING 3'-5' EXORIBONUCLEASE 2"/>
    <property type="match status" value="1"/>
</dbReference>
<dbReference type="Gene3D" id="3.30.420.10">
    <property type="entry name" value="Ribonuclease H-like superfamily/Ribonuclease H"/>
    <property type="match status" value="1"/>
</dbReference>
<protein>
    <recommendedName>
        <fullName evidence="3">3'-5' exonuclease domain-containing protein</fullName>
    </recommendedName>
</protein>